<dbReference type="SMART" id="SM00436">
    <property type="entry name" value="TOP1Bc"/>
    <property type="match status" value="1"/>
</dbReference>
<dbReference type="Gene3D" id="1.10.460.10">
    <property type="entry name" value="Topoisomerase I, domain 2"/>
    <property type="match status" value="1"/>
</dbReference>
<dbReference type="Pfam" id="PF01396">
    <property type="entry name" value="Zn_ribbon_Top1"/>
    <property type="match status" value="3"/>
</dbReference>
<dbReference type="InterPro" id="IPR005733">
    <property type="entry name" value="TopoI_bac-type"/>
</dbReference>
<dbReference type="InterPro" id="IPR034149">
    <property type="entry name" value="TOPRIM_TopoI"/>
</dbReference>
<evidence type="ECO:0000256" key="9">
    <source>
        <dbReference type="ARBA" id="ARBA00023235"/>
    </source>
</evidence>
<keyword evidence="4" id="KW-0863">Zinc-finger</keyword>
<feature type="site" description="Interaction with DNA" evidence="10">
    <location>
        <position position="147"/>
    </location>
</feature>
<dbReference type="InterPro" id="IPR013498">
    <property type="entry name" value="Topo_IA_Znf"/>
</dbReference>
<dbReference type="InterPro" id="IPR013497">
    <property type="entry name" value="Topo_IA_cen"/>
</dbReference>
<feature type="site" description="Interaction with DNA" evidence="10">
    <location>
        <position position="142"/>
    </location>
</feature>
<dbReference type="Pfam" id="PF01751">
    <property type="entry name" value="Toprim"/>
    <property type="match status" value="1"/>
</dbReference>
<dbReference type="EC" id="5.6.2.1" evidence="10"/>
<dbReference type="Gene3D" id="1.10.290.10">
    <property type="entry name" value="Topoisomerase I, domain 4"/>
    <property type="match status" value="1"/>
</dbReference>
<reference evidence="14 15" key="1">
    <citation type="journal article" date="2016" name="Nat. Commun.">
        <title>Thousands of microbial genomes shed light on interconnected biogeochemical processes in an aquifer system.</title>
        <authorList>
            <person name="Anantharaman K."/>
            <person name="Brown C.T."/>
            <person name="Hug L.A."/>
            <person name="Sharon I."/>
            <person name="Castelle C.J."/>
            <person name="Probst A.J."/>
            <person name="Thomas B.C."/>
            <person name="Singh A."/>
            <person name="Wilkins M.J."/>
            <person name="Karaoz U."/>
            <person name="Brodie E.L."/>
            <person name="Williams K.H."/>
            <person name="Hubbard S.S."/>
            <person name="Banfield J.F."/>
        </authorList>
    </citation>
    <scope>NUCLEOTIDE SEQUENCE [LARGE SCALE GENOMIC DNA]</scope>
</reference>
<keyword evidence="8 10" id="KW-0238">DNA-binding</keyword>
<dbReference type="SUPFAM" id="SSF57783">
    <property type="entry name" value="Zinc beta-ribbon"/>
    <property type="match status" value="1"/>
</dbReference>
<dbReference type="InterPro" id="IPR023406">
    <property type="entry name" value="Topo_IA_AS"/>
</dbReference>
<evidence type="ECO:0000313" key="14">
    <source>
        <dbReference type="EMBL" id="OGY98220.1"/>
    </source>
</evidence>
<dbReference type="InterPro" id="IPR000380">
    <property type="entry name" value="Topo_IA"/>
</dbReference>
<accession>A0A1G2CC31</accession>
<protein>
    <recommendedName>
        <fullName evidence="10">DNA topoisomerase 1</fullName>
        <ecNumber evidence="10">5.6.2.1</ecNumber>
    </recommendedName>
    <alternativeName>
        <fullName evidence="10">DNA topoisomerase I</fullName>
    </alternativeName>
</protein>
<dbReference type="GO" id="GO:0003917">
    <property type="term" value="F:DNA topoisomerase type I (single strand cut, ATP-independent) activity"/>
    <property type="evidence" value="ECO:0007669"/>
    <property type="project" value="UniProtKB-UniRule"/>
</dbReference>
<dbReference type="PROSITE" id="PS50880">
    <property type="entry name" value="TOPRIM"/>
    <property type="match status" value="1"/>
</dbReference>
<comment type="caution">
    <text evidence="14">The sequence shown here is derived from an EMBL/GenBank/DDBJ whole genome shotgun (WGS) entry which is preliminary data.</text>
</comment>
<dbReference type="GO" id="GO:0005694">
    <property type="term" value="C:chromosome"/>
    <property type="evidence" value="ECO:0007669"/>
    <property type="project" value="InterPro"/>
</dbReference>
<evidence type="ECO:0000256" key="8">
    <source>
        <dbReference type="ARBA" id="ARBA00023125"/>
    </source>
</evidence>
<dbReference type="InterPro" id="IPR013825">
    <property type="entry name" value="Topo_IA_cen_sub2"/>
</dbReference>
<feature type="domain" description="Toprim" evidence="12">
    <location>
        <begin position="1"/>
        <end position="112"/>
    </location>
</feature>
<dbReference type="SMART" id="SM00493">
    <property type="entry name" value="TOPRIM"/>
    <property type="match status" value="1"/>
</dbReference>
<dbReference type="InterPro" id="IPR003602">
    <property type="entry name" value="Topo_IA_DNA-bd_dom"/>
</dbReference>
<dbReference type="InterPro" id="IPR013826">
    <property type="entry name" value="Topo_IA_cen_sub3"/>
</dbReference>
<feature type="site" description="Interaction with DNA" evidence="10">
    <location>
        <position position="138"/>
    </location>
</feature>
<dbReference type="PRINTS" id="PR00417">
    <property type="entry name" value="PRTPISMRASEI"/>
</dbReference>
<evidence type="ECO:0000259" key="12">
    <source>
        <dbReference type="PROSITE" id="PS50880"/>
    </source>
</evidence>
<dbReference type="Pfam" id="PF01131">
    <property type="entry name" value="Topoisom_bac"/>
    <property type="match status" value="1"/>
</dbReference>
<dbReference type="CDD" id="cd03363">
    <property type="entry name" value="TOPRIM_TopoIA_TopoI"/>
    <property type="match status" value="1"/>
</dbReference>
<feature type="compositionally biased region" description="Basic and acidic residues" evidence="11">
    <location>
        <begin position="338"/>
        <end position="349"/>
    </location>
</feature>
<keyword evidence="9 10" id="KW-0413">Isomerase</keyword>
<feature type="site" description="Interaction with DNA" evidence="10">
    <location>
        <position position="487"/>
    </location>
</feature>
<dbReference type="AlphaFoldDB" id="A0A1G2CC31"/>
<evidence type="ECO:0000256" key="4">
    <source>
        <dbReference type="ARBA" id="ARBA00022771"/>
    </source>
</evidence>
<comment type="function">
    <text evidence="10">Releases the supercoiling and torsional tension of DNA, which is introduced during the DNA replication and transcription, by transiently cleaving and rejoining one strand of the DNA duplex. Introduces a single-strand break via transesterification at a target site in duplex DNA. The scissile phosphodiester is attacked by the catalytic tyrosine of the enzyme, resulting in the formation of a DNA-(5'-phosphotyrosyl)-enzyme intermediate and the expulsion of a 3'-OH DNA strand. The free DNA strand then undergoes passage around the unbroken strand, thus removing DNA supercoils. Finally, in the religation step, the DNA 3'-OH attacks the covalent intermediate to expel the active-site tyrosine and restore the DNA phosphodiester backbone.</text>
</comment>
<feature type="site" description="Interaction with DNA" evidence="10">
    <location>
        <position position="154"/>
    </location>
</feature>
<dbReference type="NCBIfam" id="TIGR01051">
    <property type="entry name" value="topA_bact"/>
    <property type="match status" value="1"/>
</dbReference>
<gene>
    <name evidence="10" type="primary">topA</name>
    <name evidence="14" type="ORF">A2855_02875</name>
</gene>
<evidence type="ECO:0000256" key="1">
    <source>
        <dbReference type="ARBA" id="ARBA00000213"/>
    </source>
</evidence>
<dbReference type="InterPro" id="IPR003601">
    <property type="entry name" value="Topo_IA_2"/>
</dbReference>
<evidence type="ECO:0000256" key="7">
    <source>
        <dbReference type="ARBA" id="ARBA00023029"/>
    </source>
</evidence>
<keyword evidence="3" id="KW-0479">Metal-binding</keyword>
<feature type="site" description="Interaction with DNA" evidence="10">
    <location>
        <position position="31"/>
    </location>
</feature>
<dbReference type="GO" id="GO:0006265">
    <property type="term" value="P:DNA topological change"/>
    <property type="evidence" value="ECO:0007669"/>
    <property type="project" value="UniProtKB-UniRule"/>
</dbReference>
<evidence type="ECO:0000256" key="5">
    <source>
        <dbReference type="ARBA" id="ARBA00022833"/>
    </source>
</evidence>
<dbReference type="InterPro" id="IPR023405">
    <property type="entry name" value="Topo_IA_core_domain"/>
</dbReference>
<evidence type="ECO:0000256" key="6">
    <source>
        <dbReference type="ARBA" id="ARBA00022842"/>
    </source>
</evidence>
<organism evidence="14 15">
    <name type="scientific">Candidatus Liptonbacteria bacterium RIFCSPHIGHO2_01_FULL_57_28</name>
    <dbReference type="NCBI Taxonomy" id="1798647"/>
    <lineage>
        <taxon>Bacteria</taxon>
        <taxon>Candidatus Liptoniibacteriota</taxon>
    </lineage>
</organism>
<dbReference type="STRING" id="1798647.A2855_02875"/>
<feature type="active site" description="O-(5'-phospho-DNA)-tyrosine intermediate" evidence="10">
    <location>
        <position position="292"/>
    </location>
</feature>
<dbReference type="GO" id="GO:0008270">
    <property type="term" value="F:zinc ion binding"/>
    <property type="evidence" value="ECO:0007669"/>
    <property type="project" value="UniProtKB-KW"/>
</dbReference>
<dbReference type="Gene3D" id="3.30.65.10">
    <property type="entry name" value="Bacterial Topoisomerase I, domain 1"/>
    <property type="match status" value="1"/>
</dbReference>
<evidence type="ECO:0000259" key="13">
    <source>
        <dbReference type="PROSITE" id="PS52039"/>
    </source>
</evidence>
<keyword evidence="5" id="KW-0862">Zinc</keyword>
<dbReference type="CDD" id="cd00186">
    <property type="entry name" value="TOP1Ac"/>
    <property type="match status" value="1"/>
</dbReference>
<dbReference type="InterPro" id="IPR028612">
    <property type="entry name" value="Topoisom_1_IA"/>
</dbReference>
<feature type="region of interest" description="Disordered" evidence="11">
    <location>
        <begin position="338"/>
        <end position="357"/>
    </location>
</feature>
<dbReference type="Proteomes" id="UP000179059">
    <property type="component" value="Unassembled WGS sequence"/>
</dbReference>
<feature type="region of interest" description="Interaction with DNA" evidence="10">
    <location>
        <begin position="162"/>
        <end position="167"/>
    </location>
</feature>
<keyword evidence="7 10" id="KW-0799">Topoisomerase</keyword>
<dbReference type="EMBL" id="MHKX01000013">
    <property type="protein sequence ID" value="OGY98220.1"/>
    <property type="molecule type" value="Genomic_DNA"/>
</dbReference>
<dbReference type="GO" id="GO:0003677">
    <property type="term" value="F:DNA binding"/>
    <property type="evidence" value="ECO:0007669"/>
    <property type="project" value="UniProtKB-KW"/>
</dbReference>
<sequence>MQLVIVESPTKARTIGKFLGRDYTVESSYGHVRDLPKSKIGIDIEKDFRPEYVIPKKAAEQVAVLKKLAKEADTIILATDEDREGEAIAWHLVEALGLDNGAKPLRIVFHEITKGAILEALKSPRPIDLNLVDAQQARRVLDRLVGYELSPFLWRKIRYGLSAGRVQSVAVRLIVEREREIRAFQKEEYWSVEGLFAKKGERNFPARLTALDGKTIGKMALTDGVRARQIVEAAQGAKYFVSEVNVKDVSRSPAPPFTTSTLQQEAARKLGYSAKQTMMIAQKLYEHGAITYMRTDSVNLAASALAQAREVIQGEFGKEYVLESPRYYANRSKGAQEAHEAIRPTDLSRRVAGGSGSDKGGARLYDLIWKRTVACQMQPALLESTAADILSDDKKYVFRANGQVVKFDGFIRVYTEGRDEDAEEEVEGTLPPLKTGDAVSVEKLDALQHFTEPLPRYTDATLVKALEAAGVGRPSTYAPTLSTIQEREYVTKTEKRYVPTEIGMVVNDMLVENFPEIVDINFTSHIEEELDSIAEGKIKWTEVAREFYGPFKKHLQEKEATVEKRIEVSDTPCPHCGKPMIIKFGRMGKFLACPEPGVKVTLPMPEEAAKIKELEEKTEDERCPICGGPMEVKRGRFGFFLGCKDYPKCKGIAKIWNKTGFKCPNCMDSPVRSEKPGDIVEKKSRGRGKPFFACTRWPECEFLINKKPESEAELQEMYKIWKNAPPKKRRGKKS</sequence>
<keyword evidence="6" id="KW-0460">Magnesium</keyword>
<name>A0A1G2CC31_9BACT</name>
<feature type="site" description="Interaction with DNA" evidence="10">
    <location>
        <position position="294"/>
    </location>
</feature>
<evidence type="ECO:0000313" key="15">
    <source>
        <dbReference type="Proteomes" id="UP000179059"/>
    </source>
</evidence>
<feature type="domain" description="Topo IA-type catalytic" evidence="13">
    <location>
        <begin position="128"/>
        <end position="555"/>
    </location>
</feature>
<dbReference type="PANTHER" id="PTHR42785:SF1">
    <property type="entry name" value="DNA TOPOISOMERASE"/>
    <property type="match status" value="1"/>
</dbReference>
<proteinExistence type="inferred from homology"/>
<dbReference type="PROSITE" id="PS52039">
    <property type="entry name" value="TOPO_IA_2"/>
    <property type="match status" value="1"/>
</dbReference>
<evidence type="ECO:0000256" key="3">
    <source>
        <dbReference type="ARBA" id="ARBA00022723"/>
    </source>
</evidence>
<dbReference type="PANTHER" id="PTHR42785">
    <property type="entry name" value="DNA TOPOISOMERASE, TYPE IA, CORE"/>
    <property type="match status" value="1"/>
</dbReference>
<comment type="catalytic activity">
    <reaction evidence="1 10">
        <text>ATP-independent breakage of single-stranded DNA, followed by passage and rejoining.</text>
        <dbReference type="EC" id="5.6.2.1"/>
    </reaction>
</comment>
<evidence type="ECO:0000256" key="11">
    <source>
        <dbReference type="SAM" id="MobiDB-lite"/>
    </source>
</evidence>
<feature type="site" description="Interaction with DNA" evidence="10">
    <location>
        <position position="139"/>
    </location>
</feature>
<dbReference type="SMART" id="SM00437">
    <property type="entry name" value="TOP1Ac"/>
    <property type="match status" value="1"/>
</dbReference>
<evidence type="ECO:0000256" key="10">
    <source>
        <dbReference type="HAMAP-Rule" id="MF_00952"/>
    </source>
</evidence>
<dbReference type="InterPro" id="IPR006171">
    <property type="entry name" value="TOPRIM_dom"/>
</dbReference>
<dbReference type="PROSITE" id="PS00396">
    <property type="entry name" value="TOPO_IA_1"/>
    <property type="match status" value="1"/>
</dbReference>
<dbReference type="InterPro" id="IPR013824">
    <property type="entry name" value="Topo_IA_cen_sub1"/>
</dbReference>
<comment type="subunit">
    <text evidence="10">Monomer.</text>
</comment>
<comment type="similarity">
    <text evidence="2 10">Belongs to the type IA topoisomerase family.</text>
</comment>
<dbReference type="HAMAP" id="MF_00952">
    <property type="entry name" value="Topoisom_1_prok"/>
    <property type="match status" value="1"/>
</dbReference>
<dbReference type="Gene3D" id="3.40.50.140">
    <property type="match status" value="1"/>
</dbReference>
<evidence type="ECO:0000256" key="2">
    <source>
        <dbReference type="ARBA" id="ARBA00009446"/>
    </source>
</evidence>
<dbReference type="SUPFAM" id="SSF56712">
    <property type="entry name" value="Prokaryotic type I DNA topoisomerase"/>
    <property type="match status" value="1"/>
</dbReference>
<dbReference type="Gene3D" id="2.70.20.10">
    <property type="entry name" value="Topoisomerase I, domain 3"/>
    <property type="match status" value="1"/>
</dbReference>